<dbReference type="Pfam" id="PF13419">
    <property type="entry name" value="HAD_2"/>
    <property type="match status" value="1"/>
</dbReference>
<proteinExistence type="predicted"/>
<name>A0A2A4TA11_9DELT</name>
<dbReference type="PANTHER" id="PTHR47478">
    <property type="match status" value="1"/>
</dbReference>
<dbReference type="SFLD" id="SFLDG01129">
    <property type="entry name" value="C1.5:_HAD__Beta-PGM__Phosphata"/>
    <property type="match status" value="1"/>
</dbReference>
<dbReference type="NCBIfam" id="NF006976">
    <property type="entry name" value="PRK09449.1"/>
    <property type="match status" value="1"/>
</dbReference>
<dbReference type="SFLD" id="SFLDG01135">
    <property type="entry name" value="C1.5.6:_HAD__Beta-PGM__Phospha"/>
    <property type="match status" value="1"/>
</dbReference>
<evidence type="ECO:0000313" key="2">
    <source>
        <dbReference type="Proteomes" id="UP000218113"/>
    </source>
</evidence>
<reference evidence="2" key="1">
    <citation type="submission" date="2017-08" db="EMBL/GenBank/DDBJ databases">
        <title>A dynamic microbial community with high functional redundancy inhabits the cold, oxic subseafloor aquifer.</title>
        <authorList>
            <person name="Tully B.J."/>
            <person name="Wheat C.G."/>
            <person name="Glazer B.T."/>
            <person name="Huber J.A."/>
        </authorList>
    </citation>
    <scope>NUCLEOTIDE SEQUENCE [LARGE SCALE GENOMIC DNA]</scope>
</reference>
<evidence type="ECO:0000313" key="1">
    <source>
        <dbReference type="EMBL" id="PCI30450.1"/>
    </source>
</evidence>
<dbReference type="InterPro" id="IPR023198">
    <property type="entry name" value="PGP-like_dom2"/>
</dbReference>
<dbReference type="InterPro" id="IPR011951">
    <property type="entry name" value="HAD-SF_hydro_IA_YjjG/PynA"/>
</dbReference>
<dbReference type="InterPro" id="IPR006439">
    <property type="entry name" value="HAD-SF_hydro_IA"/>
</dbReference>
<dbReference type="SUPFAM" id="SSF56784">
    <property type="entry name" value="HAD-like"/>
    <property type="match status" value="1"/>
</dbReference>
<protein>
    <submittedName>
        <fullName evidence="1">Noncanonical pyrimidine nucleotidase, YjjG family</fullName>
    </submittedName>
</protein>
<dbReference type="Gene3D" id="1.10.150.240">
    <property type="entry name" value="Putative phosphatase, domain 2"/>
    <property type="match status" value="1"/>
</dbReference>
<dbReference type="NCBIfam" id="TIGR01549">
    <property type="entry name" value="HAD-SF-IA-v1"/>
    <property type="match status" value="1"/>
</dbReference>
<dbReference type="InterPro" id="IPR041492">
    <property type="entry name" value="HAD_2"/>
</dbReference>
<dbReference type="GO" id="GO:0008253">
    <property type="term" value="F:5'-nucleotidase activity"/>
    <property type="evidence" value="ECO:0007669"/>
    <property type="project" value="InterPro"/>
</dbReference>
<sequence>MMYKWLLFDVDDTLFDFDQAELVALQKTFKEFELPYQEAHLEEYHQINDQLWRDLERGKISQEKLKVRRFELFLETLNILTDPILVSRGYMKHLAASSDLWEGAEQLIETLAPQFQLAIITNGIAEVQHPRLQHSTIGKYFAEVIISEEVGAAKPDPKIFDAAFRKMGQPQKSDVLIIGDSLTSDIQGGINYGIDTCWFNTKGQKKPDALNITYEIHHLHQLSDILLQQ</sequence>
<dbReference type="InterPro" id="IPR052550">
    <property type="entry name" value="Pyrimidine_5'-ntase_YjjG"/>
</dbReference>
<dbReference type="NCBIfam" id="TIGR02254">
    <property type="entry name" value="YjjG_YfnB"/>
    <property type="match status" value="1"/>
</dbReference>
<dbReference type="PRINTS" id="PR00413">
    <property type="entry name" value="HADHALOGNASE"/>
</dbReference>
<dbReference type="AlphaFoldDB" id="A0A2A4TA11"/>
<dbReference type="PANTHER" id="PTHR47478:SF1">
    <property type="entry name" value="PYRIMIDINE 5'-NUCLEOTIDASE YJJG"/>
    <property type="match status" value="1"/>
</dbReference>
<dbReference type="InterPro" id="IPR023214">
    <property type="entry name" value="HAD_sf"/>
</dbReference>
<organism evidence="1 2">
    <name type="scientific">SAR324 cluster bacterium</name>
    <dbReference type="NCBI Taxonomy" id="2024889"/>
    <lineage>
        <taxon>Bacteria</taxon>
        <taxon>Deltaproteobacteria</taxon>
        <taxon>SAR324 cluster</taxon>
    </lineage>
</organism>
<dbReference type="NCBIfam" id="TIGR01509">
    <property type="entry name" value="HAD-SF-IA-v3"/>
    <property type="match status" value="1"/>
</dbReference>
<dbReference type="InterPro" id="IPR036412">
    <property type="entry name" value="HAD-like_sf"/>
</dbReference>
<dbReference type="SFLD" id="SFLDS00003">
    <property type="entry name" value="Haloacid_Dehalogenase"/>
    <property type="match status" value="1"/>
</dbReference>
<dbReference type="Proteomes" id="UP000218113">
    <property type="component" value="Unassembled WGS sequence"/>
</dbReference>
<dbReference type="EMBL" id="NVSR01000005">
    <property type="protein sequence ID" value="PCI30450.1"/>
    <property type="molecule type" value="Genomic_DNA"/>
</dbReference>
<dbReference type="Gene3D" id="3.40.50.1000">
    <property type="entry name" value="HAD superfamily/HAD-like"/>
    <property type="match status" value="1"/>
</dbReference>
<gene>
    <name evidence="1" type="ORF">COB67_02030</name>
</gene>
<accession>A0A2A4TA11</accession>
<dbReference type="CDD" id="cd04305">
    <property type="entry name" value="HAD_Neu5Ac-Pase_like"/>
    <property type="match status" value="1"/>
</dbReference>
<comment type="caution">
    <text evidence="1">The sequence shown here is derived from an EMBL/GenBank/DDBJ whole genome shotgun (WGS) entry which is preliminary data.</text>
</comment>